<dbReference type="STRING" id="1244869.H261_18180"/>
<accession>M2ZMJ4</accession>
<reference evidence="1 2" key="1">
    <citation type="journal article" date="2014" name="Genome Announc.">
        <title>Draft Genome Sequence of Magnetospirillum sp. Strain SO-1, a Freshwater Magnetotactic Bacterium Isolated from the Ol'khovka River, Russia.</title>
        <authorList>
            <person name="Grouzdev D.S."/>
            <person name="Dziuba M.V."/>
            <person name="Sukhacheva M.S."/>
            <person name="Mardanov A.V."/>
            <person name="Beletskiy A.V."/>
            <person name="Kuznetsov B.B."/>
            <person name="Skryabin K.G."/>
        </authorList>
    </citation>
    <scope>NUCLEOTIDE SEQUENCE [LARGE SCALE GENOMIC DNA]</scope>
    <source>
        <strain evidence="1 2">SO-1</strain>
    </source>
</reference>
<dbReference type="Gene3D" id="3.40.50.12370">
    <property type="match status" value="1"/>
</dbReference>
<comment type="caution">
    <text evidence="1">The sequence shown here is derived from an EMBL/GenBank/DDBJ whole genome shotgun (WGS) entry which is preliminary data.</text>
</comment>
<dbReference type="EMBL" id="AONQ01000063">
    <property type="protein sequence ID" value="EME68512.1"/>
    <property type="molecule type" value="Genomic_DNA"/>
</dbReference>
<dbReference type="AlphaFoldDB" id="M2ZMJ4"/>
<dbReference type="eggNOG" id="COG0589">
    <property type="taxonomic scope" value="Bacteria"/>
</dbReference>
<name>M2ZMJ4_9PROT</name>
<gene>
    <name evidence="1" type="ORF">H261_18180</name>
</gene>
<evidence type="ECO:0000313" key="1">
    <source>
        <dbReference type="EMBL" id="EME68512.1"/>
    </source>
</evidence>
<feature type="non-terminal residue" evidence="1">
    <location>
        <position position="196"/>
    </location>
</feature>
<dbReference type="SUPFAM" id="SSF52402">
    <property type="entry name" value="Adenine nucleotide alpha hydrolases-like"/>
    <property type="match status" value="1"/>
</dbReference>
<dbReference type="Proteomes" id="UP000011744">
    <property type="component" value="Unassembled WGS sequence"/>
</dbReference>
<proteinExistence type="predicted"/>
<organism evidence="1 2">
    <name type="scientific">Paramagnetospirillum caucaseum</name>
    <dbReference type="NCBI Taxonomy" id="1244869"/>
    <lineage>
        <taxon>Bacteria</taxon>
        <taxon>Pseudomonadati</taxon>
        <taxon>Pseudomonadota</taxon>
        <taxon>Alphaproteobacteria</taxon>
        <taxon>Rhodospirillales</taxon>
        <taxon>Magnetospirillaceae</taxon>
        <taxon>Paramagnetospirillum</taxon>
    </lineage>
</organism>
<protein>
    <submittedName>
        <fullName evidence="1">Universal stress protein UspA-like nucleotide-binding protein</fullName>
    </submittedName>
</protein>
<evidence type="ECO:0000313" key="2">
    <source>
        <dbReference type="Proteomes" id="UP000011744"/>
    </source>
</evidence>
<keyword evidence="2" id="KW-1185">Reference proteome</keyword>
<sequence>MAMREILVHLDDGERSSVRLDIAIGLAAKFNARLTGLFARCESDRSSAVAQKPSAFLTAVCTKAADDFAMKTAASCISARWWQLSHGAPAHVLGETMFCARYADLVVMGQHGPDDKFIPKDLVEHTILNCGRPVLVIPRHGTFPTIGERIVLAWNASREAVRAMVDSQPLMAMARSVVVLSLFDAKTGTATGMVEA</sequence>